<keyword evidence="2" id="KW-1133">Transmembrane helix</keyword>
<evidence type="ECO:0008006" key="5">
    <source>
        <dbReference type="Google" id="ProtNLM"/>
    </source>
</evidence>
<accession>A0ABU7RL18</accession>
<feature type="transmembrane region" description="Helical" evidence="2">
    <location>
        <begin position="342"/>
        <end position="362"/>
    </location>
</feature>
<dbReference type="EMBL" id="JAZGQK010000001">
    <property type="protein sequence ID" value="MEE6257173.1"/>
    <property type="molecule type" value="Genomic_DNA"/>
</dbReference>
<feature type="transmembrane region" description="Helical" evidence="2">
    <location>
        <begin position="1143"/>
        <end position="1161"/>
    </location>
</feature>
<feature type="transmembrane region" description="Helical" evidence="2">
    <location>
        <begin position="171"/>
        <end position="188"/>
    </location>
</feature>
<feature type="transmembrane region" description="Helical" evidence="2">
    <location>
        <begin position="761"/>
        <end position="783"/>
    </location>
</feature>
<dbReference type="RefSeq" id="WP_331212259.1">
    <property type="nucleotide sequence ID" value="NZ_JAZGQK010000001.1"/>
</dbReference>
<dbReference type="InterPro" id="IPR058062">
    <property type="entry name" value="SCO7613_C"/>
</dbReference>
<gene>
    <name evidence="3" type="ORF">V1633_01555</name>
</gene>
<feature type="transmembrane region" description="Helical" evidence="2">
    <location>
        <begin position="833"/>
        <end position="853"/>
    </location>
</feature>
<feature type="compositionally biased region" description="Pro residues" evidence="1">
    <location>
        <begin position="93"/>
        <end position="102"/>
    </location>
</feature>
<keyword evidence="2" id="KW-0812">Transmembrane</keyword>
<feature type="transmembrane region" description="Helical" evidence="2">
    <location>
        <begin position="253"/>
        <end position="272"/>
    </location>
</feature>
<feature type="transmembrane region" description="Helical" evidence="2">
    <location>
        <begin position="1192"/>
        <end position="1209"/>
    </location>
</feature>
<feature type="transmembrane region" description="Helical" evidence="2">
    <location>
        <begin position="1091"/>
        <end position="1110"/>
    </location>
</feature>
<feature type="transmembrane region" description="Helical" evidence="2">
    <location>
        <begin position="859"/>
        <end position="879"/>
    </location>
</feature>
<feature type="transmembrane region" description="Helical" evidence="2">
    <location>
        <begin position="680"/>
        <end position="702"/>
    </location>
</feature>
<feature type="transmembrane region" description="Helical" evidence="2">
    <location>
        <begin position="141"/>
        <end position="165"/>
    </location>
</feature>
<feature type="transmembrane region" description="Helical" evidence="2">
    <location>
        <begin position="886"/>
        <end position="903"/>
    </location>
</feature>
<feature type="transmembrane region" description="Helical" evidence="2">
    <location>
        <begin position="278"/>
        <end position="295"/>
    </location>
</feature>
<feature type="transmembrane region" description="Helical" evidence="2">
    <location>
        <begin position="568"/>
        <end position="589"/>
    </location>
</feature>
<feature type="transmembrane region" description="Helical" evidence="2">
    <location>
        <begin position="601"/>
        <end position="625"/>
    </location>
</feature>
<feature type="transmembrane region" description="Helical" evidence="2">
    <location>
        <begin position="1064"/>
        <end position="1085"/>
    </location>
</feature>
<keyword evidence="4" id="KW-1185">Reference proteome</keyword>
<feature type="region of interest" description="Disordered" evidence="1">
    <location>
        <begin position="91"/>
        <end position="111"/>
    </location>
</feature>
<reference evidence="3 4" key="1">
    <citation type="submission" date="2024-01" db="EMBL/GenBank/DDBJ databases">
        <title>Genome insights into Plantactinospora sonchi sp. nov.</title>
        <authorList>
            <person name="Wang L."/>
        </authorList>
    </citation>
    <scope>NUCLEOTIDE SEQUENCE [LARGE SCALE GENOMIC DNA]</scope>
    <source>
        <strain evidence="3 4">NEAU-QY2</strain>
    </source>
</reference>
<feature type="transmembrane region" description="Helical" evidence="2">
    <location>
        <begin position="200"/>
        <end position="222"/>
    </location>
</feature>
<evidence type="ECO:0000313" key="4">
    <source>
        <dbReference type="Proteomes" id="UP001332243"/>
    </source>
</evidence>
<feature type="transmembrane region" description="Helical" evidence="2">
    <location>
        <begin position="395"/>
        <end position="417"/>
    </location>
</feature>
<feature type="transmembrane region" description="Helical" evidence="2">
    <location>
        <begin position="934"/>
        <end position="955"/>
    </location>
</feature>
<feature type="transmembrane region" description="Helical" evidence="2">
    <location>
        <begin position="961"/>
        <end position="980"/>
    </location>
</feature>
<evidence type="ECO:0000313" key="3">
    <source>
        <dbReference type="EMBL" id="MEE6257173.1"/>
    </source>
</evidence>
<feature type="transmembrane region" description="Helical" evidence="2">
    <location>
        <begin position="806"/>
        <end position="826"/>
    </location>
</feature>
<feature type="transmembrane region" description="Helical" evidence="2">
    <location>
        <begin position="631"/>
        <end position="652"/>
    </location>
</feature>
<feature type="transmembrane region" description="Helical" evidence="2">
    <location>
        <begin position="708"/>
        <end position="726"/>
    </location>
</feature>
<feature type="transmembrane region" description="Helical" evidence="2">
    <location>
        <begin position="543"/>
        <end position="562"/>
    </location>
</feature>
<proteinExistence type="predicted"/>
<sequence length="1227" mass="122022">MTEGVHAYPCPLCGAGANLATGCPGCGRGPDPAAAEVIRLDAEIAALTVRVAQARETYHTLDTTLRQTRQRRDTLAGQVRSAVLVALRAASQPGPPAQPVPTPTGTASTGGPAAFSGGGRAADVVPAPVRREASTRTVQNVLFILGGLLVGAAAIVFTVVAWATVGIAGRAAILAGLTGLALAAPILARRRGLTATAETFAAIGLLLVLLDGYAVWAVNLFGVAGLPGARYAALVTGVSAVVAAGYRRLTGLTAPWFAGLLLVQPVAPLLAFDARVGATGWTLACAAPAAVNLLLTRGRDGDGPAGLDLARRSVAWFGYGFAVLASACCALLALALTDGPGAVFAGVPLLVPPLLLIAGAVLTRHHGFGAAAGGLFVVALGGALVRAVVELDGPGLVGPAVVFALLAGGVLAAARLLPSGVRPGPYAGSLVLVAALAVLAGGMALVTALATAVQSQPFGQADLSTETGPFDWQLPVALPILAGTLVLLLPARGRWPAALAGGVLTVLALPTAVPLPWWAIALLSLGTAAALAVGAVRPDRPGWVVGTLSGAAVPLAGHALLVGGARPAGAAGVLAGIVLTGAVVAVTAARGHSDQAGPARLVGGLAVGVAVLGTPGAVVLGLFAADVPPWWQARAALAVTVLLTAGVLLAAVRTTRAPVVAASPGTEDRNSAARGAVGDYLRYAGAALSLVALVVGFSPALSGVAEPAGMYAAGTLLASVAVGAGVRPSWWPVNRLGAGTDGERLPVVVLSMASLVSMPLLLLRVVVAVLPAVVAIFLTPYAWLGRIWSGPPAGVGLGPDDWRPDVPAAVALSLLAATAAVAGWAWRGTARAATVAAVPFLAATVLTGLAAAGARWPTVPALALAGGLAALLGSALSATVGRAGRVVVPLGVALTGAGLAGLLPTRAGTLVGLALLVAAGLVAGMVGRDRYVRVSGWLATTSAAVLLAVAAPLAVDQPLRVAALLVLGVAAASLAGGVVLRGTSPATTVVPPGATPAAGVTPVDASRRAEGVAAEAAGHVAALVALVLTAGELRYAAAVCTLWGVALGIRALRPAEPGHRRWSYAATAGGAELVGIWLLLASAQVALVEAYTLPAAVLAVLVGWLAARAWPGLNSWIGYGPGLAAALLPSLVSVLVADGQPERRLLLGAGALVTVLIGARWRLQAPVVLGGVVLAVQALREMVAVWDRLPRWIFLAVGGFALISLAITYERRRRDLRRLRSAVGRMS</sequence>
<evidence type="ECO:0000256" key="1">
    <source>
        <dbReference type="SAM" id="MobiDB-lite"/>
    </source>
</evidence>
<dbReference type="Proteomes" id="UP001332243">
    <property type="component" value="Unassembled WGS sequence"/>
</dbReference>
<comment type="caution">
    <text evidence="3">The sequence shown here is derived from an EMBL/GenBank/DDBJ whole genome shotgun (WGS) entry which is preliminary data.</text>
</comment>
<feature type="transmembrane region" description="Helical" evidence="2">
    <location>
        <begin position="518"/>
        <end position="536"/>
    </location>
</feature>
<feature type="transmembrane region" description="Helical" evidence="2">
    <location>
        <begin position="228"/>
        <end position="246"/>
    </location>
</feature>
<organism evidence="3 4">
    <name type="scientific">Plantactinospora sonchi</name>
    <dbReference type="NCBI Taxonomy" id="1544735"/>
    <lineage>
        <taxon>Bacteria</taxon>
        <taxon>Bacillati</taxon>
        <taxon>Actinomycetota</taxon>
        <taxon>Actinomycetes</taxon>
        <taxon>Micromonosporales</taxon>
        <taxon>Micromonosporaceae</taxon>
        <taxon>Plantactinospora</taxon>
    </lineage>
</organism>
<feature type="transmembrane region" description="Helical" evidence="2">
    <location>
        <begin position="369"/>
        <end position="389"/>
    </location>
</feature>
<evidence type="ECO:0000256" key="2">
    <source>
        <dbReference type="SAM" id="Phobius"/>
    </source>
</evidence>
<feature type="transmembrane region" description="Helical" evidence="2">
    <location>
        <begin position="472"/>
        <end position="489"/>
    </location>
</feature>
<protein>
    <recommendedName>
        <fullName evidence="5">Permease</fullName>
    </recommendedName>
</protein>
<name>A0ABU7RL18_9ACTN</name>
<dbReference type="NCBIfam" id="NF047321">
    <property type="entry name" value="SCO7613_CTERM"/>
    <property type="match status" value="1"/>
</dbReference>
<feature type="transmembrane region" description="Helical" evidence="2">
    <location>
        <begin position="1035"/>
        <end position="1052"/>
    </location>
</feature>
<feature type="transmembrane region" description="Helical" evidence="2">
    <location>
        <begin position="316"/>
        <end position="336"/>
    </location>
</feature>
<feature type="transmembrane region" description="Helical" evidence="2">
    <location>
        <begin position="909"/>
        <end position="927"/>
    </location>
</feature>
<feature type="transmembrane region" description="Helical" evidence="2">
    <location>
        <begin position="429"/>
        <end position="452"/>
    </location>
</feature>
<feature type="transmembrane region" description="Helical" evidence="2">
    <location>
        <begin position="1117"/>
        <end position="1137"/>
    </location>
</feature>
<keyword evidence="2" id="KW-0472">Membrane</keyword>
<feature type="transmembrane region" description="Helical" evidence="2">
    <location>
        <begin position="496"/>
        <end position="512"/>
    </location>
</feature>